<evidence type="ECO:0000313" key="2">
    <source>
        <dbReference type="EMBL" id="MBS2968912.1"/>
    </source>
</evidence>
<comment type="caution">
    <text evidence="2">The sequence shown here is derived from an EMBL/GenBank/DDBJ whole genome shotgun (WGS) entry which is preliminary data.</text>
</comment>
<proteinExistence type="predicted"/>
<dbReference type="EMBL" id="JAGVRK010000001">
    <property type="protein sequence ID" value="MBS2968912.1"/>
    <property type="molecule type" value="Genomic_DNA"/>
</dbReference>
<evidence type="ECO:0008006" key="4">
    <source>
        <dbReference type="Google" id="ProtNLM"/>
    </source>
</evidence>
<sequence length="53" mass="5781">MIGKAFLSLIGFMMAAIGFSFSFSLKWSKEELNEIRITAAGGFRLFAAGGLLY</sequence>
<keyword evidence="1" id="KW-1133">Transmembrane helix</keyword>
<gene>
    <name evidence="2" type="ORF">J9317_09090</name>
</gene>
<keyword evidence="1" id="KW-0472">Membrane</keyword>
<keyword evidence="3" id="KW-1185">Reference proteome</keyword>
<feature type="transmembrane region" description="Helical" evidence="1">
    <location>
        <begin position="6"/>
        <end position="25"/>
    </location>
</feature>
<protein>
    <recommendedName>
        <fullName evidence="4">EamA family transporter</fullName>
    </recommendedName>
</protein>
<evidence type="ECO:0000313" key="3">
    <source>
        <dbReference type="Proteomes" id="UP000682403"/>
    </source>
</evidence>
<evidence type="ECO:0000256" key="1">
    <source>
        <dbReference type="SAM" id="Phobius"/>
    </source>
</evidence>
<accession>A0ABS5LDW0</accession>
<keyword evidence="1" id="KW-0812">Transmembrane</keyword>
<organism evidence="2 3">
    <name type="scientific">Metabacillus flavus</name>
    <dbReference type="NCBI Taxonomy" id="2823519"/>
    <lineage>
        <taxon>Bacteria</taxon>
        <taxon>Bacillati</taxon>
        <taxon>Bacillota</taxon>
        <taxon>Bacilli</taxon>
        <taxon>Bacillales</taxon>
        <taxon>Bacillaceae</taxon>
        <taxon>Metabacillus</taxon>
    </lineage>
</organism>
<dbReference type="RefSeq" id="WP_211558016.1">
    <property type="nucleotide sequence ID" value="NZ_JAGVRK010000001.1"/>
</dbReference>
<name>A0ABS5LDW0_9BACI</name>
<reference evidence="2 3" key="1">
    <citation type="submission" date="2021-04" db="EMBL/GenBank/DDBJ databases">
        <title>Metabacillus sp. strain KIGAM252 whole genome sequence.</title>
        <authorList>
            <person name="Seo M.-J."/>
            <person name="Cho E.-S."/>
            <person name="Hwang C.Y."/>
            <person name="Yoon D.J."/>
        </authorList>
    </citation>
    <scope>NUCLEOTIDE SEQUENCE [LARGE SCALE GENOMIC DNA]</scope>
    <source>
        <strain evidence="2 3">KIGAM252</strain>
    </source>
</reference>
<dbReference type="Proteomes" id="UP000682403">
    <property type="component" value="Unassembled WGS sequence"/>
</dbReference>